<dbReference type="Gene3D" id="1.10.10.10">
    <property type="entry name" value="Winged helix-like DNA-binding domain superfamily/Winged helix DNA-binding domain"/>
    <property type="match status" value="1"/>
</dbReference>
<reference evidence="6" key="1">
    <citation type="submission" date="2017-05" db="EMBL/GenBank/DDBJ databases">
        <authorList>
            <person name="Lin X."/>
        </authorList>
    </citation>
    <scope>NUCLEOTIDE SEQUENCE [LARGE SCALE GENOMIC DNA]</scope>
    <source>
        <strain evidence="6">JLT2012</strain>
    </source>
</reference>
<dbReference type="InterPro" id="IPR036388">
    <property type="entry name" value="WH-like_DNA-bd_sf"/>
</dbReference>
<evidence type="ECO:0000256" key="2">
    <source>
        <dbReference type="PROSITE-ProRule" id="PRU01091"/>
    </source>
</evidence>
<dbReference type="AlphaFoldDB" id="A0A219B737"/>
<accession>A0A219B737</accession>
<name>A0A219B737_9SPHN</name>
<dbReference type="InterPro" id="IPR001867">
    <property type="entry name" value="OmpR/PhoB-type_DNA-bd"/>
</dbReference>
<dbReference type="Proteomes" id="UP000198462">
    <property type="component" value="Unassembled WGS sequence"/>
</dbReference>
<evidence type="ECO:0000256" key="3">
    <source>
        <dbReference type="SAM" id="Phobius"/>
    </source>
</evidence>
<evidence type="ECO:0000313" key="6">
    <source>
        <dbReference type="Proteomes" id="UP000198462"/>
    </source>
</evidence>
<dbReference type="PROSITE" id="PS51755">
    <property type="entry name" value="OMPR_PHOB"/>
    <property type="match status" value="1"/>
</dbReference>
<dbReference type="InterPro" id="IPR016032">
    <property type="entry name" value="Sig_transdc_resp-reg_C-effctor"/>
</dbReference>
<dbReference type="GO" id="GO:0000160">
    <property type="term" value="P:phosphorelay signal transduction system"/>
    <property type="evidence" value="ECO:0007669"/>
    <property type="project" value="InterPro"/>
</dbReference>
<gene>
    <name evidence="5" type="ORF">B5C34_09135</name>
</gene>
<dbReference type="GO" id="GO:0003677">
    <property type="term" value="F:DNA binding"/>
    <property type="evidence" value="ECO:0007669"/>
    <property type="project" value="UniProtKB-UniRule"/>
</dbReference>
<dbReference type="GO" id="GO:0006355">
    <property type="term" value="P:regulation of DNA-templated transcription"/>
    <property type="evidence" value="ECO:0007669"/>
    <property type="project" value="InterPro"/>
</dbReference>
<feature type="domain" description="OmpR/PhoB-type" evidence="4">
    <location>
        <begin position="5"/>
        <end position="104"/>
    </location>
</feature>
<proteinExistence type="predicted"/>
<feature type="transmembrane region" description="Helical" evidence="3">
    <location>
        <begin position="130"/>
        <end position="148"/>
    </location>
</feature>
<dbReference type="EMBL" id="NFZT01000001">
    <property type="protein sequence ID" value="OWV33609.1"/>
    <property type="molecule type" value="Genomic_DNA"/>
</dbReference>
<evidence type="ECO:0000313" key="5">
    <source>
        <dbReference type="EMBL" id="OWV33609.1"/>
    </source>
</evidence>
<organism evidence="5 6">
    <name type="scientific">Pacificimonas flava</name>
    <dbReference type="NCBI Taxonomy" id="1234595"/>
    <lineage>
        <taxon>Bacteria</taxon>
        <taxon>Pseudomonadati</taxon>
        <taxon>Pseudomonadota</taxon>
        <taxon>Alphaproteobacteria</taxon>
        <taxon>Sphingomonadales</taxon>
        <taxon>Sphingosinicellaceae</taxon>
        <taxon>Pacificimonas</taxon>
    </lineage>
</organism>
<dbReference type="Pfam" id="PF00486">
    <property type="entry name" value="Trans_reg_C"/>
    <property type="match status" value="1"/>
</dbReference>
<keyword evidence="3" id="KW-0812">Transmembrane</keyword>
<feature type="DNA-binding region" description="OmpR/PhoB-type" evidence="2">
    <location>
        <begin position="5"/>
        <end position="104"/>
    </location>
</feature>
<keyword evidence="1 2" id="KW-0238">DNA-binding</keyword>
<protein>
    <recommendedName>
        <fullName evidence="4">OmpR/PhoB-type domain-containing protein</fullName>
    </recommendedName>
</protein>
<evidence type="ECO:0000259" key="4">
    <source>
        <dbReference type="PROSITE" id="PS51755"/>
    </source>
</evidence>
<sequence>MLGSGPMRVRSGTLLIDLSTGHVRRGDDLLDVSGLTWELLAALARAAPEPVSPAVLAEQVWHRSHVTDQTIAQRVAMLRQALGDSGDRQQHVRTVRGRGYALRGSTEAQPVRAASPPVAPPPLWRRRTTWALIAALLLLVAAAGTFWIRRAQDVVLYDERRGSLFVGAALGERFDRPVRGRIGEVDVIMLGLPSAEALAASAGGRALLCGGGQGEEGQPGPDLAPVLSGEALATRCAAATPAP</sequence>
<keyword evidence="3" id="KW-1133">Transmembrane helix</keyword>
<dbReference type="SMART" id="SM00862">
    <property type="entry name" value="Trans_reg_C"/>
    <property type="match status" value="1"/>
</dbReference>
<evidence type="ECO:0000256" key="1">
    <source>
        <dbReference type="ARBA" id="ARBA00023125"/>
    </source>
</evidence>
<keyword evidence="3" id="KW-0472">Membrane</keyword>
<dbReference type="SUPFAM" id="SSF46894">
    <property type="entry name" value="C-terminal effector domain of the bipartite response regulators"/>
    <property type="match status" value="1"/>
</dbReference>
<comment type="caution">
    <text evidence="5">The sequence shown here is derived from an EMBL/GenBank/DDBJ whole genome shotgun (WGS) entry which is preliminary data.</text>
</comment>
<keyword evidence="6" id="KW-1185">Reference proteome</keyword>